<reference evidence="2 3" key="1">
    <citation type="submission" date="2024-05" db="EMBL/GenBank/DDBJ databases">
        <title>Sinomonas sp. nov., isolated from a waste landfill.</title>
        <authorList>
            <person name="Zhao Y."/>
        </authorList>
    </citation>
    <scope>NUCLEOTIDE SEQUENCE [LARGE SCALE GENOMIC DNA]</scope>
    <source>
        <strain evidence="2 3">CCTCC AB2014300</strain>
    </source>
</reference>
<dbReference type="RefSeq" id="WP_345885904.1">
    <property type="nucleotide sequence ID" value="NZ_JBDFRB010000013.1"/>
</dbReference>
<keyword evidence="3" id="KW-1185">Reference proteome</keyword>
<sequence length="156" mass="16487">MSASSAHPGISARSYRTAIQETTLVAAAVFALVGILGFIPGITTRYSELAFAGADSGAMLFGIFQVSVLHNIVHLLFGAVGLLMARTVAQSKYFLIGGGVVYLVIWLYGLFIDQAGAANFIPVNTADNWLHLSLGVVMIALGLLLGRGTVSERRTM</sequence>
<dbReference type="EMBL" id="JBDFRB010000013">
    <property type="protein sequence ID" value="MEN2745492.1"/>
    <property type="molecule type" value="Genomic_DNA"/>
</dbReference>
<keyword evidence="1" id="KW-0472">Membrane</keyword>
<evidence type="ECO:0000313" key="2">
    <source>
        <dbReference type="EMBL" id="MEN2745492.1"/>
    </source>
</evidence>
<organism evidence="2 3">
    <name type="scientific">Sinomonas halotolerans</name>
    <dbReference type="NCBI Taxonomy" id="1644133"/>
    <lineage>
        <taxon>Bacteria</taxon>
        <taxon>Bacillati</taxon>
        <taxon>Actinomycetota</taxon>
        <taxon>Actinomycetes</taxon>
        <taxon>Micrococcales</taxon>
        <taxon>Micrococcaceae</taxon>
        <taxon>Sinomonas</taxon>
    </lineage>
</organism>
<comment type="caution">
    <text evidence="2">The sequence shown here is derived from an EMBL/GenBank/DDBJ whole genome shotgun (WGS) entry which is preliminary data.</text>
</comment>
<protein>
    <submittedName>
        <fullName evidence="2">DUF4383 domain-containing protein</fullName>
    </submittedName>
</protein>
<feature type="transmembrane region" description="Helical" evidence="1">
    <location>
        <begin position="23"/>
        <end position="43"/>
    </location>
</feature>
<feature type="transmembrane region" description="Helical" evidence="1">
    <location>
        <begin position="63"/>
        <end position="85"/>
    </location>
</feature>
<keyword evidence="1" id="KW-0812">Transmembrane</keyword>
<gene>
    <name evidence="2" type="ORF">ABCQ75_13235</name>
</gene>
<proteinExistence type="predicted"/>
<keyword evidence="1" id="KW-1133">Transmembrane helix</keyword>
<name>A0ABU9X203_9MICC</name>
<feature type="transmembrane region" description="Helical" evidence="1">
    <location>
        <begin position="129"/>
        <end position="146"/>
    </location>
</feature>
<feature type="transmembrane region" description="Helical" evidence="1">
    <location>
        <begin position="92"/>
        <end position="109"/>
    </location>
</feature>
<dbReference type="Pfam" id="PF14325">
    <property type="entry name" value="DUF4383"/>
    <property type="match status" value="1"/>
</dbReference>
<evidence type="ECO:0000313" key="3">
    <source>
        <dbReference type="Proteomes" id="UP001422074"/>
    </source>
</evidence>
<dbReference type="Proteomes" id="UP001422074">
    <property type="component" value="Unassembled WGS sequence"/>
</dbReference>
<accession>A0ABU9X203</accession>
<evidence type="ECO:0000256" key="1">
    <source>
        <dbReference type="SAM" id="Phobius"/>
    </source>
</evidence>